<dbReference type="Proteomes" id="UP000283269">
    <property type="component" value="Unassembled WGS sequence"/>
</dbReference>
<dbReference type="EMBL" id="NHYD01002464">
    <property type="protein sequence ID" value="PPQ86528.1"/>
    <property type="molecule type" value="Genomic_DNA"/>
</dbReference>
<dbReference type="STRING" id="93625.A0A409X6V6"/>
<reference evidence="1 2" key="1">
    <citation type="journal article" date="2018" name="Evol. Lett.">
        <title>Horizontal gene cluster transfer increased hallucinogenic mushroom diversity.</title>
        <authorList>
            <person name="Reynolds H.T."/>
            <person name="Vijayakumar V."/>
            <person name="Gluck-Thaler E."/>
            <person name="Korotkin H.B."/>
            <person name="Matheny P.B."/>
            <person name="Slot J.C."/>
        </authorList>
    </citation>
    <scope>NUCLEOTIDE SEQUENCE [LARGE SCALE GENOMIC DNA]</scope>
    <source>
        <strain evidence="1 2">2631</strain>
    </source>
</reference>
<sequence>MSKSTPSHCQHPHNIETIFPGPLRLLQKYVGLFTFQNCFKEMENSMFYHTELIHLPDSLNSWKMINNFTKNTAYISIQQLLQKIIGQGHQVQHLLKISHMGTVHMTHSLAILNNGFYFCDCCMGVNLGIPCQHYFQVLSVVKGLRFHLAHILP</sequence>
<dbReference type="InParanoid" id="A0A409X6V6"/>
<dbReference type="OrthoDB" id="3261031at2759"/>
<comment type="caution">
    <text evidence="1">The sequence shown here is derived from an EMBL/GenBank/DDBJ whole genome shotgun (WGS) entry which is preliminary data.</text>
</comment>
<protein>
    <recommendedName>
        <fullName evidence="3">SWIM-type domain-containing protein</fullName>
    </recommendedName>
</protein>
<keyword evidence="2" id="KW-1185">Reference proteome</keyword>
<accession>A0A409X6V6</accession>
<evidence type="ECO:0000313" key="1">
    <source>
        <dbReference type="EMBL" id="PPQ86528.1"/>
    </source>
</evidence>
<evidence type="ECO:0008006" key="3">
    <source>
        <dbReference type="Google" id="ProtNLM"/>
    </source>
</evidence>
<name>A0A409X6V6_PSICY</name>
<proteinExistence type="predicted"/>
<gene>
    <name evidence="1" type="ORF">CVT25_007179</name>
</gene>
<organism evidence="1 2">
    <name type="scientific">Psilocybe cyanescens</name>
    <dbReference type="NCBI Taxonomy" id="93625"/>
    <lineage>
        <taxon>Eukaryota</taxon>
        <taxon>Fungi</taxon>
        <taxon>Dikarya</taxon>
        <taxon>Basidiomycota</taxon>
        <taxon>Agaricomycotina</taxon>
        <taxon>Agaricomycetes</taxon>
        <taxon>Agaricomycetidae</taxon>
        <taxon>Agaricales</taxon>
        <taxon>Agaricineae</taxon>
        <taxon>Strophariaceae</taxon>
        <taxon>Psilocybe</taxon>
    </lineage>
</organism>
<evidence type="ECO:0000313" key="2">
    <source>
        <dbReference type="Proteomes" id="UP000283269"/>
    </source>
</evidence>
<dbReference type="AlphaFoldDB" id="A0A409X6V6"/>